<keyword evidence="1" id="KW-0812">Transmembrane</keyword>
<evidence type="ECO:0000256" key="1">
    <source>
        <dbReference type="SAM" id="Phobius"/>
    </source>
</evidence>
<keyword evidence="3" id="KW-1185">Reference proteome</keyword>
<reference evidence="2 3" key="1">
    <citation type="journal article" date="2018" name="Sci. Rep.">
        <title>Comparative analysis of the Pocillopora damicornis genome highlights role of immune system in coral evolution.</title>
        <authorList>
            <person name="Cunning R."/>
            <person name="Bay R.A."/>
            <person name="Gillette P."/>
            <person name="Baker A.C."/>
            <person name="Traylor-Knowles N."/>
        </authorList>
    </citation>
    <scope>NUCLEOTIDE SEQUENCE [LARGE SCALE GENOMIC DNA]</scope>
    <source>
        <strain evidence="2">RSMAS</strain>
        <tissue evidence="2">Whole animal</tissue>
    </source>
</reference>
<sequence length="115" mass="13113">MANNSDRKLSQLTFLALPQVCSLASCEDLFFTYIYSPSARNITDSISLRLNQSGAQRRPRETYKQSFVGIRIKILRFLGLNVIDLGFLIVYGFILVTPIFSPFVHQDVPHKLTFI</sequence>
<evidence type="ECO:0000313" key="2">
    <source>
        <dbReference type="EMBL" id="RMX38026.1"/>
    </source>
</evidence>
<keyword evidence="1" id="KW-0472">Membrane</keyword>
<dbReference type="AlphaFoldDB" id="A0A3M6T9D0"/>
<comment type="caution">
    <text evidence="2">The sequence shown here is derived from an EMBL/GenBank/DDBJ whole genome shotgun (WGS) entry which is preliminary data.</text>
</comment>
<dbReference type="Proteomes" id="UP000275408">
    <property type="component" value="Unassembled WGS sequence"/>
</dbReference>
<gene>
    <name evidence="2" type="ORF">pdam_00012316</name>
</gene>
<name>A0A3M6T9D0_POCDA</name>
<accession>A0A3M6T9D0</accession>
<protein>
    <submittedName>
        <fullName evidence="2">Uncharacterized protein</fullName>
    </submittedName>
</protein>
<feature type="transmembrane region" description="Helical" evidence="1">
    <location>
        <begin position="74"/>
        <end position="100"/>
    </location>
</feature>
<proteinExistence type="predicted"/>
<keyword evidence="1" id="KW-1133">Transmembrane helix</keyword>
<evidence type="ECO:0000313" key="3">
    <source>
        <dbReference type="Proteomes" id="UP000275408"/>
    </source>
</evidence>
<organism evidence="2 3">
    <name type="scientific">Pocillopora damicornis</name>
    <name type="common">Cauliflower coral</name>
    <name type="synonym">Millepora damicornis</name>
    <dbReference type="NCBI Taxonomy" id="46731"/>
    <lineage>
        <taxon>Eukaryota</taxon>
        <taxon>Metazoa</taxon>
        <taxon>Cnidaria</taxon>
        <taxon>Anthozoa</taxon>
        <taxon>Hexacorallia</taxon>
        <taxon>Scleractinia</taxon>
        <taxon>Astrocoeniina</taxon>
        <taxon>Pocilloporidae</taxon>
        <taxon>Pocillopora</taxon>
    </lineage>
</organism>
<dbReference type="PROSITE" id="PS51257">
    <property type="entry name" value="PROKAR_LIPOPROTEIN"/>
    <property type="match status" value="1"/>
</dbReference>
<dbReference type="EMBL" id="RCHS01004059">
    <property type="protein sequence ID" value="RMX38026.1"/>
    <property type="molecule type" value="Genomic_DNA"/>
</dbReference>